<evidence type="ECO:0000256" key="2">
    <source>
        <dbReference type="ARBA" id="ARBA00004123"/>
    </source>
</evidence>
<keyword evidence="7" id="KW-0539">Nucleus</keyword>
<reference evidence="10" key="2">
    <citation type="submission" date="2018-04" db="EMBL/GenBank/DDBJ databases">
        <title>OnivRS2 (Oryza nivara Reference Sequence Version 2).</title>
        <authorList>
            <person name="Zhang J."/>
            <person name="Kudrna D."/>
            <person name="Lee S."/>
            <person name="Talag J."/>
            <person name="Rajasekar S."/>
            <person name="Welchert J."/>
            <person name="Hsing Y.-I."/>
            <person name="Wing R.A."/>
        </authorList>
    </citation>
    <scope>NUCLEOTIDE SEQUENCE [LARGE SCALE GENOMIC DNA]</scope>
</reference>
<proteinExistence type="inferred from homology"/>
<dbReference type="OMA" id="LTWAQHM"/>
<feature type="domain" description="DDE Tnp4" evidence="9">
    <location>
        <begin position="241"/>
        <end position="399"/>
    </location>
</feature>
<dbReference type="GO" id="GO:0005634">
    <property type="term" value="C:nucleus"/>
    <property type="evidence" value="ECO:0007669"/>
    <property type="project" value="UniProtKB-SubCell"/>
</dbReference>
<dbReference type="Gramene" id="ONIVA01G06440.1">
    <property type="protein sequence ID" value="ONIVA01G06440.1"/>
    <property type="gene ID" value="ONIVA01G06440"/>
</dbReference>
<reference evidence="10" key="1">
    <citation type="submission" date="2015-04" db="UniProtKB">
        <authorList>
            <consortium name="EnsemblPlants"/>
        </authorList>
    </citation>
    <scope>IDENTIFICATION</scope>
    <source>
        <strain evidence="10">SL10</strain>
    </source>
</reference>
<protein>
    <recommendedName>
        <fullName evidence="9">DDE Tnp4 domain-containing protein</fullName>
    </recommendedName>
</protein>
<dbReference type="PANTHER" id="PTHR22930">
    <property type="match status" value="1"/>
</dbReference>
<keyword evidence="4" id="KW-0540">Nuclease</keyword>
<dbReference type="AlphaFoldDB" id="A0A0E0FHC5"/>
<organism evidence="10">
    <name type="scientific">Oryza nivara</name>
    <name type="common">Indian wild rice</name>
    <name type="synonym">Oryza sativa f. spontanea</name>
    <dbReference type="NCBI Taxonomy" id="4536"/>
    <lineage>
        <taxon>Eukaryota</taxon>
        <taxon>Viridiplantae</taxon>
        <taxon>Streptophyta</taxon>
        <taxon>Embryophyta</taxon>
        <taxon>Tracheophyta</taxon>
        <taxon>Spermatophyta</taxon>
        <taxon>Magnoliopsida</taxon>
        <taxon>Liliopsida</taxon>
        <taxon>Poales</taxon>
        <taxon>Poaceae</taxon>
        <taxon>BOP clade</taxon>
        <taxon>Oryzoideae</taxon>
        <taxon>Oryzeae</taxon>
        <taxon>Oryzinae</taxon>
        <taxon>Oryza</taxon>
    </lineage>
</organism>
<evidence type="ECO:0000256" key="5">
    <source>
        <dbReference type="ARBA" id="ARBA00022723"/>
    </source>
</evidence>
<evidence type="ECO:0000256" key="3">
    <source>
        <dbReference type="ARBA" id="ARBA00006958"/>
    </source>
</evidence>
<dbReference type="PANTHER" id="PTHR22930:SF270">
    <property type="entry name" value="OS01G0186900 PROTEIN"/>
    <property type="match status" value="1"/>
</dbReference>
<dbReference type="InterPro" id="IPR045249">
    <property type="entry name" value="HARBI1-like"/>
</dbReference>
<dbReference type="STRING" id="4536.A0A0E0FHC5"/>
<comment type="subcellular location">
    <subcellularLocation>
        <location evidence="2">Nucleus</location>
    </subcellularLocation>
</comment>
<evidence type="ECO:0000313" key="11">
    <source>
        <dbReference type="Proteomes" id="UP000006591"/>
    </source>
</evidence>
<comment type="cofactor">
    <cofactor evidence="1">
        <name>a divalent metal cation</name>
        <dbReference type="ChEBI" id="CHEBI:60240"/>
    </cofactor>
</comment>
<name>A0A0E0FHC5_ORYNI</name>
<feature type="compositionally biased region" description="Low complexity" evidence="8">
    <location>
        <begin position="85"/>
        <end position="94"/>
    </location>
</feature>
<keyword evidence="6" id="KW-0378">Hydrolase</keyword>
<feature type="region of interest" description="Disordered" evidence="8">
    <location>
        <begin position="38"/>
        <end position="94"/>
    </location>
</feature>
<dbReference type="GO" id="GO:0004518">
    <property type="term" value="F:nuclease activity"/>
    <property type="evidence" value="ECO:0007669"/>
    <property type="project" value="UniProtKB-KW"/>
</dbReference>
<dbReference type="GO" id="GO:0016787">
    <property type="term" value="F:hydrolase activity"/>
    <property type="evidence" value="ECO:0007669"/>
    <property type="project" value="UniProtKB-KW"/>
</dbReference>
<dbReference type="GO" id="GO:0046872">
    <property type="term" value="F:metal ion binding"/>
    <property type="evidence" value="ECO:0007669"/>
    <property type="project" value="UniProtKB-KW"/>
</dbReference>
<evidence type="ECO:0000256" key="8">
    <source>
        <dbReference type="SAM" id="MobiDB-lite"/>
    </source>
</evidence>
<keyword evidence="11" id="KW-1185">Reference proteome</keyword>
<evidence type="ECO:0000256" key="1">
    <source>
        <dbReference type="ARBA" id="ARBA00001968"/>
    </source>
</evidence>
<evidence type="ECO:0000313" key="10">
    <source>
        <dbReference type="EnsemblPlants" id="ONIVA01G06440.1"/>
    </source>
</evidence>
<dbReference type="Proteomes" id="UP000006591">
    <property type="component" value="Chromosome 1"/>
</dbReference>
<evidence type="ECO:0000256" key="4">
    <source>
        <dbReference type="ARBA" id="ARBA00022722"/>
    </source>
</evidence>
<evidence type="ECO:0000259" key="9">
    <source>
        <dbReference type="Pfam" id="PF13359"/>
    </source>
</evidence>
<dbReference type="Pfam" id="PF13359">
    <property type="entry name" value="DDE_Tnp_4"/>
    <property type="match status" value="1"/>
</dbReference>
<dbReference type="HOGENOM" id="CLU_018552_3_0_1"/>
<sequence length="455" mass="49215">MSSLTAAQFRSLFEMAGGEDISFLFGDDEAAAVAAPAELQGKRGWEEVDQGEGSGAVAAKRQRSPTSSRENSSGSNEGGQEEVSEAAAAMAAGHAGVRGGGRRLWVKERDSEWWDMVSSPDYPDSEFRKAFRMSKATFEVVCDELAAAVAKEDTMLRAAIPVRKRVAVCVWRLATGEPLRLVSKRFGLGISTCHKLVLEVCAALKAMVMPKVVRWPEAGDAAAIAAHFEAISGISGVVGAIYTTHIPIIAPKSNVASYYNRRHTERNQKTSYSMTVQCVVDSTGAFTDVCIGWPGSNSDEEVLEKSALYLHRGVPGLIQGQWVVGGGSFPLMDWMLVPYTHQNLTWAQHMLNEKVAAVRGVARDAFERLKRRWGCLQKRTEVKLLDLPTVLGACCVLHNICERSGDAVVDADDCAFDLFDDDMVAENAVRSTAAAQARDAIAHNLLHSGGGASFF</sequence>
<accession>A0A0E0FHC5</accession>
<evidence type="ECO:0000256" key="7">
    <source>
        <dbReference type="ARBA" id="ARBA00023242"/>
    </source>
</evidence>
<evidence type="ECO:0000256" key="6">
    <source>
        <dbReference type="ARBA" id="ARBA00022801"/>
    </source>
</evidence>
<dbReference type="eggNOG" id="KOG4585">
    <property type="taxonomic scope" value="Eukaryota"/>
</dbReference>
<dbReference type="InterPro" id="IPR027806">
    <property type="entry name" value="HARBI1_dom"/>
</dbReference>
<comment type="similarity">
    <text evidence="3">Belongs to the HARBI1 family.</text>
</comment>
<keyword evidence="5" id="KW-0479">Metal-binding</keyword>
<dbReference type="EnsemblPlants" id="ONIVA01G06440.1">
    <property type="protein sequence ID" value="ONIVA01G06440.1"/>
    <property type="gene ID" value="ONIVA01G06440"/>
</dbReference>